<organism evidence="6 7">
    <name type="scientific">Murinocardiopsis flavida</name>
    <dbReference type="NCBI Taxonomy" id="645275"/>
    <lineage>
        <taxon>Bacteria</taxon>
        <taxon>Bacillati</taxon>
        <taxon>Actinomycetota</taxon>
        <taxon>Actinomycetes</taxon>
        <taxon>Streptosporangiales</taxon>
        <taxon>Nocardiopsidaceae</taxon>
        <taxon>Murinocardiopsis</taxon>
    </lineage>
</organism>
<dbReference type="AlphaFoldDB" id="A0A2P8DMN5"/>
<keyword evidence="3" id="KW-0804">Transcription</keyword>
<dbReference type="InterPro" id="IPR005471">
    <property type="entry name" value="Tscrpt_reg_IclR_N"/>
</dbReference>
<comment type="caution">
    <text evidence="6">The sequence shown here is derived from an EMBL/GenBank/DDBJ whole genome shotgun (WGS) entry which is preliminary data.</text>
</comment>
<dbReference type="PANTHER" id="PTHR30136">
    <property type="entry name" value="HELIX-TURN-HELIX TRANSCRIPTIONAL REGULATOR, ICLR FAMILY"/>
    <property type="match status" value="1"/>
</dbReference>
<dbReference type="InterPro" id="IPR036388">
    <property type="entry name" value="WH-like_DNA-bd_sf"/>
</dbReference>
<dbReference type="InterPro" id="IPR050707">
    <property type="entry name" value="HTH_MetabolicPath_Reg"/>
</dbReference>
<dbReference type="PROSITE" id="PS51078">
    <property type="entry name" value="ICLR_ED"/>
    <property type="match status" value="1"/>
</dbReference>
<evidence type="ECO:0000256" key="1">
    <source>
        <dbReference type="ARBA" id="ARBA00023015"/>
    </source>
</evidence>
<reference evidence="6 7" key="1">
    <citation type="submission" date="2018-03" db="EMBL/GenBank/DDBJ databases">
        <title>Genomic Encyclopedia of Archaeal and Bacterial Type Strains, Phase II (KMG-II): from individual species to whole genera.</title>
        <authorList>
            <person name="Goeker M."/>
        </authorList>
    </citation>
    <scope>NUCLEOTIDE SEQUENCE [LARGE SCALE GENOMIC DNA]</scope>
    <source>
        <strain evidence="6 7">DSM 45312</strain>
    </source>
</reference>
<dbReference type="Pfam" id="PF01614">
    <property type="entry name" value="IclR_C"/>
    <property type="match status" value="1"/>
</dbReference>
<evidence type="ECO:0000256" key="2">
    <source>
        <dbReference type="ARBA" id="ARBA00023125"/>
    </source>
</evidence>
<dbReference type="EMBL" id="PYGA01000005">
    <property type="protein sequence ID" value="PSK98469.1"/>
    <property type="molecule type" value="Genomic_DNA"/>
</dbReference>
<feature type="domain" description="IclR-ED" evidence="5">
    <location>
        <begin position="73"/>
        <end position="255"/>
    </location>
</feature>
<dbReference type="GO" id="GO:0045892">
    <property type="term" value="P:negative regulation of DNA-templated transcription"/>
    <property type="evidence" value="ECO:0007669"/>
    <property type="project" value="TreeGrafter"/>
</dbReference>
<keyword evidence="2" id="KW-0238">DNA-binding</keyword>
<dbReference type="SUPFAM" id="SSF55781">
    <property type="entry name" value="GAF domain-like"/>
    <property type="match status" value="1"/>
</dbReference>
<protein>
    <submittedName>
        <fullName evidence="6">IclR family transcriptional regulator</fullName>
    </submittedName>
</protein>
<dbReference type="Gene3D" id="3.30.450.40">
    <property type="match status" value="1"/>
</dbReference>
<dbReference type="SUPFAM" id="SSF46785">
    <property type="entry name" value="Winged helix' DNA-binding domain"/>
    <property type="match status" value="1"/>
</dbReference>
<dbReference type="Proteomes" id="UP000240542">
    <property type="component" value="Unassembled WGS sequence"/>
</dbReference>
<evidence type="ECO:0000313" key="6">
    <source>
        <dbReference type="EMBL" id="PSK98469.1"/>
    </source>
</evidence>
<feature type="domain" description="HTH iclR-type" evidence="4">
    <location>
        <begin position="11"/>
        <end position="72"/>
    </location>
</feature>
<name>A0A2P8DMN5_9ACTN</name>
<evidence type="ECO:0000256" key="3">
    <source>
        <dbReference type="ARBA" id="ARBA00023163"/>
    </source>
</evidence>
<dbReference type="Pfam" id="PF09339">
    <property type="entry name" value="HTH_IclR"/>
    <property type="match status" value="1"/>
</dbReference>
<dbReference type="RefSeq" id="WP_245928680.1">
    <property type="nucleotide sequence ID" value="NZ_PYGA01000005.1"/>
</dbReference>
<dbReference type="Gene3D" id="1.10.10.10">
    <property type="entry name" value="Winged helix-like DNA-binding domain superfamily/Winged helix DNA-binding domain"/>
    <property type="match status" value="1"/>
</dbReference>
<dbReference type="PANTHER" id="PTHR30136:SF35">
    <property type="entry name" value="HTH-TYPE TRANSCRIPTIONAL REGULATOR RV1719"/>
    <property type="match status" value="1"/>
</dbReference>
<evidence type="ECO:0000259" key="5">
    <source>
        <dbReference type="PROSITE" id="PS51078"/>
    </source>
</evidence>
<evidence type="ECO:0000259" key="4">
    <source>
        <dbReference type="PROSITE" id="PS51077"/>
    </source>
</evidence>
<keyword evidence="7" id="KW-1185">Reference proteome</keyword>
<proteinExistence type="predicted"/>
<accession>A0A2P8DMN5</accession>
<gene>
    <name evidence="6" type="ORF">CLV63_105143</name>
</gene>
<keyword evidence="1" id="KW-0805">Transcription regulation</keyword>
<dbReference type="PROSITE" id="PS51077">
    <property type="entry name" value="HTH_ICLR"/>
    <property type="match status" value="1"/>
</dbReference>
<dbReference type="InterPro" id="IPR036390">
    <property type="entry name" value="WH_DNA-bd_sf"/>
</dbReference>
<dbReference type="InterPro" id="IPR029016">
    <property type="entry name" value="GAF-like_dom_sf"/>
</dbReference>
<dbReference type="GO" id="GO:0003677">
    <property type="term" value="F:DNA binding"/>
    <property type="evidence" value="ECO:0007669"/>
    <property type="project" value="UniProtKB-KW"/>
</dbReference>
<evidence type="ECO:0000313" key="7">
    <source>
        <dbReference type="Proteomes" id="UP000240542"/>
    </source>
</evidence>
<sequence length="260" mass="27587">MAEAPRQLDGLGTLERGLAILEHVGANGEVSTNAVARALGLSRSATYRTVNTLKALGYLESDPATAKVRLGVRLVDLGVKALSSADLFRVAPPVMGPLALRTRETVYLAIPDEDSMLFVAREQGPSAVAPSAGLGGRRPMHSTGLGKAWLAALPGDEAEHRIKRLTLHPRTPNTIVDPDELRTELDRVRRRGWAVDTIENEPDVACVAAAIKDRTGEPVAAMSIAGPSGRVLLRTDELGPLVRDTAAALSRRLGHLPGNA</sequence>
<dbReference type="InterPro" id="IPR014757">
    <property type="entry name" value="Tscrpt_reg_IclR_C"/>
</dbReference>
<dbReference type="SMART" id="SM00346">
    <property type="entry name" value="HTH_ICLR"/>
    <property type="match status" value="1"/>
</dbReference>
<dbReference type="GO" id="GO:0003700">
    <property type="term" value="F:DNA-binding transcription factor activity"/>
    <property type="evidence" value="ECO:0007669"/>
    <property type="project" value="TreeGrafter"/>
</dbReference>